<reference evidence="4" key="1">
    <citation type="submission" date="2023-05" db="EMBL/GenBank/DDBJ databases">
        <title>Nepenthes gracilis genome sequencing.</title>
        <authorList>
            <person name="Fukushima K."/>
        </authorList>
    </citation>
    <scope>NUCLEOTIDE SEQUENCE</scope>
    <source>
        <strain evidence="4">SING2019-196</strain>
    </source>
</reference>
<organism evidence="4 5">
    <name type="scientific">Nepenthes gracilis</name>
    <name type="common">Slender pitcher plant</name>
    <dbReference type="NCBI Taxonomy" id="150966"/>
    <lineage>
        <taxon>Eukaryota</taxon>
        <taxon>Viridiplantae</taxon>
        <taxon>Streptophyta</taxon>
        <taxon>Embryophyta</taxon>
        <taxon>Tracheophyta</taxon>
        <taxon>Spermatophyta</taxon>
        <taxon>Magnoliopsida</taxon>
        <taxon>eudicotyledons</taxon>
        <taxon>Gunneridae</taxon>
        <taxon>Pentapetalae</taxon>
        <taxon>Caryophyllales</taxon>
        <taxon>Nepenthaceae</taxon>
        <taxon>Nepenthes</taxon>
    </lineage>
</organism>
<dbReference type="Proteomes" id="UP001279734">
    <property type="component" value="Unassembled WGS sequence"/>
</dbReference>
<evidence type="ECO:0000256" key="3">
    <source>
        <dbReference type="PROSITE-ProRule" id="PRU01191"/>
    </source>
</evidence>
<dbReference type="PROSITE" id="PS50985">
    <property type="entry name" value="GRAS"/>
    <property type="match status" value="1"/>
</dbReference>
<evidence type="ECO:0008006" key="6">
    <source>
        <dbReference type="Google" id="ProtNLM"/>
    </source>
</evidence>
<dbReference type="EMBL" id="BSYO01000011">
    <property type="protein sequence ID" value="GMH12267.1"/>
    <property type="molecule type" value="Genomic_DNA"/>
</dbReference>
<comment type="caution">
    <text evidence="4">The sequence shown here is derived from an EMBL/GenBank/DDBJ whole genome shotgun (WGS) entry which is preliminary data.</text>
</comment>
<dbReference type="InterPro" id="IPR005202">
    <property type="entry name" value="TF_GRAS"/>
</dbReference>
<proteinExistence type="inferred from homology"/>
<dbReference type="Pfam" id="PF03514">
    <property type="entry name" value="GRAS"/>
    <property type="match status" value="1"/>
</dbReference>
<keyword evidence="5" id="KW-1185">Reference proteome</keyword>
<feature type="region of interest" description="SAW" evidence="3">
    <location>
        <begin position="30"/>
        <end position="105"/>
    </location>
</feature>
<keyword evidence="1" id="KW-0805">Transcription regulation</keyword>
<name>A0AAD3XP85_NEPGR</name>
<evidence type="ECO:0000313" key="5">
    <source>
        <dbReference type="Proteomes" id="UP001279734"/>
    </source>
</evidence>
<gene>
    <name evidence="4" type="ORF">Nepgr_014108</name>
</gene>
<dbReference type="AlphaFoldDB" id="A0AAD3XP85"/>
<dbReference type="PANTHER" id="PTHR31636">
    <property type="entry name" value="OSJNBA0084A10.13 PROTEIN-RELATED"/>
    <property type="match status" value="1"/>
</dbReference>
<evidence type="ECO:0000256" key="2">
    <source>
        <dbReference type="ARBA" id="ARBA00023163"/>
    </source>
</evidence>
<protein>
    <recommendedName>
        <fullName evidence="6">Scarecrow-like protein 9</fullName>
    </recommendedName>
</protein>
<comment type="caution">
    <text evidence="3">Lacks conserved residue(s) required for the propagation of feature annotation.</text>
</comment>
<evidence type="ECO:0000313" key="4">
    <source>
        <dbReference type="EMBL" id="GMH12267.1"/>
    </source>
</evidence>
<sequence>MFDVNILREEPNRLMYEKEFYGREIMNVIACEGRERVERPETYKQWQVRNMKAGFRQHPLDTELMEKMRLNVNTHYHKDFLINVDGCWALQGWKGRIIFAMSAWVPS</sequence>
<keyword evidence="2" id="KW-0804">Transcription</keyword>
<comment type="similarity">
    <text evidence="3">Belongs to the GRAS family.</text>
</comment>
<accession>A0AAD3XP85</accession>
<evidence type="ECO:0000256" key="1">
    <source>
        <dbReference type="ARBA" id="ARBA00023015"/>
    </source>
</evidence>